<accession>C0W5H4</accession>
<dbReference type="EMBL" id="ACFH01000082">
    <property type="protein sequence ID" value="EEH66016.1"/>
    <property type="molecule type" value="Genomic_DNA"/>
</dbReference>
<reference evidence="2 3" key="1">
    <citation type="submission" date="2009-01" db="EMBL/GenBank/DDBJ databases">
        <authorList>
            <person name="Qin X."/>
            <person name="Bachman B."/>
            <person name="Battles P."/>
            <person name="Bell A."/>
            <person name="Bess C."/>
            <person name="Bickham C."/>
            <person name="Chaboub L."/>
            <person name="Chen D."/>
            <person name="Coyle M."/>
            <person name="Deiros D.R."/>
            <person name="Dinh H."/>
            <person name="Forbes L."/>
            <person name="Fowler G."/>
            <person name="Francisco L."/>
            <person name="Fu Q."/>
            <person name="Gubbala S."/>
            <person name="Hale W."/>
            <person name="Han Y."/>
            <person name="Hemphill L."/>
            <person name="Highlander S.K."/>
            <person name="Hirani K."/>
            <person name="Hogues M."/>
            <person name="Jackson L."/>
            <person name="Jakkamsetti A."/>
            <person name="Javaid M."/>
            <person name="Jiang H."/>
            <person name="Korchina V."/>
            <person name="Kovar C."/>
            <person name="Lara F."/>
            <person name="Lee S."/>
            <person name="Mata R."/>
            <person name="Mathew T."/>
            <person name="Moen C."/>
            <person name="Morales K."/>
            <person name="Munidasa M."/>
            <person name="Nazareth L."/>
            <person name="Ngo R."/>
            <person name="Nguyen L."/>
            <person name="Okwuonu G."/>
            <person name="Ongeri F."/>
            <person name="Patil S."/>
            <person name="Petrosino J."/>
            <person name="Pham C."/>
            <person name="Pham P."/>
            <person name="Pu L.-L."/>
            <person name="Puazo M."/>
            <person name="Raj R."/>
            <person name="Reid J."/>
            <person name="Rouhana J."/>
            <person name="Saada N."/>
            <person name="Shang Y."/>
            <person name="Simmons D."/>
            <person name="Thornton R."/>
            <person name="Warren J."/>
            <person name="Weissenberger G."/>
            <person name="Zhang J."/>
            <person name="Zhang L."/>
            <person name="Zhou C."/>
            <person name="Zhu D."/>
            <person name="Muzny D."/>
            <person name="Worley K."/>
            <person name="Gibbs R."/>
        </authorList>
    </citation>
    <scope>NUCLEOTIDE SEQUENCE [LARGE SCALE GENOMIC DNA]</scope>
    <source>
        <strain evidence="2 3">DSM 15434</strain>
    </source>
</reference>
<name>C0W5H4_9ACTO</name>
<protein>
    <submittedName>
        <fullName evidence="2">Uncharacterized protein</fullName>
    </submittedName>
</protein>
<keyword evidence="3" id="KW-1185">Reference proteome</keyword>
<feature type="region of interest" description="Disordered" evidence="1">
    <location>
        <begin position="1"/>
        <end position="50"/>
    </location>
</feature>
<sequence length="50" mass="5636">EEATEMRWRAGRGGGDHGLCARAGRRRLPPLPWPPQPQQRRDMADVTDLA</sequence>
<feature type="non-terminal residue" evidence="2">
    <location>
        <position position="1"/>
    </location>
</feature>
<dbReference type="Proteomes" id="UP000004778">
    <property type="component" value="Unassembled WGS sequence"/>
</dbReference>
<evidence type="ECO:0000313" key="3">
    <source>
        <dbReference type="Proteomes" id="UP000004778"/>
    </source>
</evidence>
<evidence type="ECO:0000313" key="2">
    <source>
        <dbReference type="EMBL" id="EEH66016.1"/>
    </source>
</evidence>
<evidence type="ECO:0000256" key="1">
    <source>
        <dbReference type="SAM" id="MobiDB-lite"/>
    </source>
</evidence>
<proteinExistence type="predicted"/>
<dbReference type="HOGENOM" id="CLU_3110676_0_0_11"/>
<gene>
    <name evidence="2" type="ORF">HMPREF0058_1118</name>
</gene>
<comment type="caution">
    <text evidence="2">The sequence shown here is derived from an EMBL/GenBank/DDBJ whole genome shotgun (WGS) entry which is preliminary data.</text>
</comment>
<organism evidence="2 3">
    <name type="scientific">Actinomyces urogenitalis DSM 15434</name>
    <dbReference type="NCBI Taxonomy" id="525246"/>
    <lineage>
        <taxon>Bacteria</taxon>
        <taxon>Bacillati</taxon>
        <taxon>Actinomycetota</taxon>
        <taxon>Actinomycetes</taxon>
        <taxon>Actinomycetales</taxon>
        <taxon>Actinomycetaceae</taxon>
        <taxon>Actinomyces</taxon>
    </lineage>
</organism>
<dbReference type="AlphaFoldDB" id="C0W5H4"/>